<accession>A0A8J3JTI1</accession>
<dbReference type="AlphaFoldDB" id="A0A8J3JTI1"/>
<sequence length="383" mass="41297">MRLPSGRFLIGLVLVLVVCVATAYVLTRGKDDPPGGGGTAQAVTVTCLGGSEKTELMADEQVRKILREQYGLTVVFQPLGSYDLVQLSKDDLAARKAGCLWPSSASAQKVFESLHTGAFPEYRAETVLQSPEVIYAGPQGTDALVKAGIVQKRAERYFIVDMKKLLLEHVLKRTTWQSLGTADLRGPIAVSSTDAAKSNSGFTLAQLQLNIIATDDVFSAPSLAQARKVLPTVRAVYDAQGLQAAGSEAGFRQWLTQGAEFHAPLYAGYENQLIQQVVQLGADADKLLKDVRVLYPDPTIYSDHPILALDADAARFLEAMKDPAIQQLAWQKYGLRSGLHVGLSKVTDFPNLPLADQFRTTAPPGAEVTLALLACVKEVAKCS</sequence>
<protein>
    <submittedName>
        <fullName evidence="1">Uncharacterized protein</fullName>
    </submittedName>
</protein>
<comment type="caution">
    <text evidence="1">The sequence shown here is derived from an EMBL/GenBank/DDBJ whole genome shotgun (WGS) entry which is preliminary data.</text>
</comment>
<proteinExistence type="predicted"/>
<evidence type="ECO:0000313" key="1">
    <source>
        <dbReference type="EMBL" id="GIF90797.1"/>
    </source>
</evidence>
<name>A0A8J3JTI1_9ACTN</name>
<organism evidence="1 2">
    <name type="scientific">Catellatospora chokoriensis</name>
    <dbReference type="NCBI Taxonomy" id="310353"/>
    <lineage>
        <taxon>Bacteria</taxon>
        <taxon>Bacillati</taxon>
        <taxon>Actinomycetota</taxon>
        <taxon>Actinomycetes</taxon>
        <taxon>Micromonosporales</taxon>
        <taxon>Micromonosporaceae</taxon>
        <taxon>Catellatospora</taxon>
    </lineage>
</organism>
<evidence type="ECO:0000313" key="2">
    <source>
        <dbReference type="Proteomes" id="UP000619293"/>
    </source>
</evidence>
<gene>
    <name evidence="1" type="ORF">Cch02nite_42410</name>
</gene>
<keyword evidence="2" id="KW-1185">Reference proteome</keyword>
<reference evidence="1 2" key="1">
    <citation type="submission" date="2021-01" db="EMBL/GenBank/DDBJ databases">
        <title>Whole genome shotgun sequence of Catellatospora chokoriensis NBRC 107358.</title>
        <authorList>
            <person name="Komaki H."/>
            <person name="Tamura T."/>
        </authorList>
    </citation>
    <scope>NUCLEOTIDE SEQUENCE [LARGE SCALE GENOMIC DNA]</scope>
    <source>
        <strain evidence="1 2">NBRC 107358</strain>
    </source>
</reference>
<dbReference type="RefSeq" id="WP_203736330.1">
    <property type="nucleotide sequence ID" value="NZ_BAAALB010000012.1"/>
</dbReference>
<dbReference type="EMBL" id="BONG01000026">
    <property type="protein sequence ID" value="GIF90797.1"/>
    <property type="molecule type" value="Genomic_DNA"/>
</dbReference>
<dbReference type="Proteomes" id="UP000619293">
    <property type="component" value="Unassembled WGS sequence"/>
</dbReference>